<dbReference type="RefSeq" id="WP_185143022.1">
    <property type="nucleotide sequence ID" value="NZ_JACJVP010000022.1"/>
</dbReference>
<feature type="signal peptide" evidence="1">
    <location>
        <begin position="1"/>
        <end position="20"/>
    </location>
</feature>
<organism evidence="2 3">
    <name type="scientific">Cohnella nanjingensis</name>
    <dbReference type="NCBI Taxonomy" id="1387779"/>
    <lineage>
        <taxon>Bacteria</taxon>
        <taxon>Bacillati</taxon>
        <taxon>Bacillota</taxon>
        <taxon>Bacilli</taxon>
        <taxon>Bacillales</taxon>
        <taxon>Paenibacillaceae</taxon>
        <taxon>Cohnella</taxon>
    </lineage>
</organism>
<evidence type="ECO:0000256" key="1">
    <source>
        <dbReference type="SAM" id="SignalP"/>
    </source>
</evidence>
<dbReference type="Pfam" id="PF14270">
    <property type="entry name" value="DUF4358"/>
    <property type="match status" value="1"/>
</dbReference>
<name>A0A7X0RQ01_9BACL</name>
<dbReference type="AlphaFoldDB" id="A0A7X0RQ01"/>
<evidence type="ECO:0000313" key="2">
    <source>
        <dbReference type="EMBL" id="MBB6671538.1"/>
    </source>
</evidence>
<accession>A0A7X0RQ01</accession>
<keyword evidence="3" id="KW-1185">Reference proteome</keyword>
<sequence>MKKSCAVLLAFLLLSLALSACGGSGASHSAAAPKLTAKQMADEMAKQVEQPKLVDLEGDMVKKMYHLDPALLEDYAIRTPLMNVKTNEIAILKVKDAANVPTVEAAVKQRASDVQKQFETYHRDQYENAKNYKLVTKDNYVLFLISENPDALLKAYDSFFVAK</sequence>
<comment type="caution">
    <text evidence="2">The sequence shown here is derived from an EMBL/GenBank/DDBJ whole genome shotgun (WGS) entry which is preliminary data.</text>
</comment>
<dbReference type="PROSITE" id="PS51257">
    <property type="entry name" value="PROKAR_LIPOPROTEIN"/>
    <property type="match status" value="1"/>
</dbReference>
<dbReference type="InterPro" id="IPR025648">
    <property type="entry name" value="DUF4358"/>
</dbReference>
<evidence type="ECO:0000313" key="3">
    <source>
        <dbReference type="Proteomes" id="UP000547209"/>
    </source>
</evidence>
<keyword evidence="1" id="KW-0732">Signal</keyword>
<feature type="chain" id="PRO_5039255855" evidence="1">
    <location>
        <begin position="21"/>
        <end position="163"/>
    </location>
</feature>
<gene>
    <name evidence="2" type="ORF">H7C19_12680</name>
</gene>
<dbReference type="Proteomes" id="UP000547209">
    <property type="component" value="Unassembled WGS sequence"/>
</dbReference>
<proteinExistence type="predicted"/>
<reference evidence="2 3" key="1">
    <citation type="submission" date="2020-08" db="EMBL/GenBank/DDBJ databases">
        <title>Cohnella phylogeny.</title>
        <authorList>
            <person name="Dunlap C."/>
        </authorList>
    </citation>
    <scope>NUCLEOTIDE SEQUENCE [LARGE SCALE GENOMIC DNA]</scope>
    <source>
        <strain evidence="2 3">DSM 28246</strain>
    </source>
</reference>
<protein>
    <submittedName>
        <fullName evidence="2">DUF4358 domain-containing protein</fullName>
    </submittedName>
</protein>
<dbReference type="EMBL" id="JACJVP010000022">
    <property type="protein sequence ID" value="MBB6671538.1"/>
    <property type="molecule type" value="Genomic_DNA"/>
</dbReference>